<dbReference type="EMBL" id="SRZB01000033">
    <property type="protein sequence ID" value="TGX97371.1"/>
    <property type="molecule type" value="Genomic_DNA"/>
</dbReference>
<dbReference type="Proteomes" id="UP000307720">
    <property type="component" value="Unassembled WGS sequence"/>
</dbReference>
<organism evidence="1 2">
    <name type="scientific">Hominisplanchenecus murintestinalis</name>
    <dbReference type="NCBI Taxonomy" id="2941517"/>
    <lineage>
        <taxon>Bacteria</taxon>
        <taxon>Bacillati</taxon>
        <taxon>Bacillota</taxon>
        <taxon>Clostridia</taxon>
        <taxon>Lachnospirales</taxon>
        <taxon>Lachnospiraceae</taxon>
        <taxon>Hominisplanchenecus</taxon>
    </lineage>
</organism>
<gene>
    <name evidence="1" type="ORF">E5357_12920</name>
</gene>
<sequence>MKKFRVTRYQIPIDKKKYCLEGKIRIVLLSDLHNESYGKNNDVLIQEIHRQKPDLIAAAGDMLTSGEPEEEGTALRLLQVLAEKYPVYYGYGNHEHRMKLDTDSFGLRYERYAEAVREAGVFLLENECVDTTVKNVPLRIYGLQLPWRFYRRFCFETLSLAELETYLGKGTQERYQILLAHNPMCFAAYEEWGADLTLSGHLHGGFLRLPFLGGIVSPQCVPFPRYDRGIFVKNGHYMAVSAGLGSHSRIPRIGNPTELVVVDLFRKRC</sequence>
<keyword evidence="2" id="KW-1185">Reference proteome</keyword>
<name>A0AC61QXD1_9FIRM</name>
<proteinExistence type="predicted"/>
<evidence type="ECO:0000313" key="1">
    <source>
        <dbReference type="EMBL" id="TGX97371.1"/>
    </source>
</evidence>
<protein>
    <submittedName>
        <fullName evidence="1">Uncharacterized protein</fullName>
    </submittedName>
</protein>
<accession>A0AC61QXD1</accession>
<evidence type="ECO:0000313" key="2">
    <source>
        <dbReference type="Proteomes" id="UP000307720"/>
    </source>
</evidence>
<reference evidence="1" key="1">
    <citation type="submission" date="2019-04" db="EMBL/GenBank/DDBJ databases">
        <title>Microbes associate with the intestines of laboratory mice.</title>
        <authorList>
            <person name="Navarre W."/>
            <person name="Wong E."/>
            <person name="Huang K."/>
            <person name="Tropini C."/>
            <person name="Ng K."/>
            <person name="Yu B."/>
        </authorList>
    </citation>
    <scope>NUCLEOTIDE SEQUENCE</scope>
    <source>
        <strain evidence="1">NM72_1-8</strain>
    </source>
</reference>
<comment type="caution">
    <text evidence="1">The sequence shown here is derived from an EMBL/GenBank/DDBJ whole genome shotgun (WGS) entry which is preliminary data.</text>
</comment>